<feature type="coiled-coil region" evidence="1">
    <location>
        <begin position="376"/>
        <end position="445"/>
    </location>
</feature>
<evidence type="ECO:0000256" key="1">
    <source>
        <dbReference type="SAM" id="Coils"/>
    </source>
</evidence>
<proteinExistence type="predicted"/>
<keyword evidence="1" id="KW-0175">Coiled coil</keyword>
<dbReference type="Proteomes" id="UP001187415">
    <property type="component" value="Unassembled WGS sequence"/>
</dbReference>
<feature type="coiled-coil region" evidence="1">
    <location>
        <begin position="481"/>
        <end position="589"/>
    </location>
</feature>
<protein>
    <recommendedName>
        <fullName evidence="4">Coiled-coil domain-containing protein 175</fullName>
    </recommendedName>
</protein>
<feature type="coiled-coil region" evidence="1">
    <location>
        <begin position="274"/>
        <end position="326"/>
    </location>
</feature>
<accession>A0AA88IJC6</accession>
<dbReference type="PANTHER" id="PTHR35347">
    <property type="entry name" value="COILED-COIL DOMAIN-CONTAINING PROTEIN 175"/>
    <property type="match status" value="1"/>
</dbReference>
<evidence type="ECO:0000313" key="2">
    <source>
        <dbReference type="EMBL" id="KAK2815651.1"/>
    </source>
</evidence>
<dbReference type="InterPro" id="IPR038834">
    <property type="entry name" value="CCDC175"/>
</dbReference>
<comment type="caution">
    <text evidence="2">The sequence shown here is derived from an EMBL/GenBank/DDBJ whole genome shotgun (WGS) entry which is preliminary data.</text>
</comment>
<keyword evidence="3" id="KW-1185">Reference proteome</keyword>
<reference evidence="2" key="1">
    <citation type="submission" date="2023-07" db="EMBL/GenBank/DDBJ databases">
        <title>Chromosome-level Genome Assembly of Striped Snakehead (Channa striata).</title>
        <authorList>
            <person name="Liu H."/>
        </authorList>
    </citation>
    <scope>NUCLEOTIDE SEQUENCE</scope>
    <source>
        <strain evidence="2">Gz</strain>
        <tissue evidence="2">Muscle</tissue>
    </source>
</reference>
<evidence type="ECO:0000313" key="3">
    <source>
        <dbReference type="Proteomes" id="UP001187415"/>
    </source>
</evidence>
<name>A0AA88IJC6_CHASR</name>
<dbReference type="EMBL" id="JAUPFM010000022">
    <property type="protein sequence ID" value="KAK2815651.1"/>
    <property type="molecule type" value="Genomic_DNA"/>
</dbReference>
<gene>
    <name evidence="2" type="ORF">Q5P01_026118</name>
</gene>
<sequence length="737" mass="86324">MASCLVPDFPAVMVALEHLKELDKDLKEQAELFGPDARLHLTEVTAALTELEASRRATHEHLEVETIENSKLRHQINSIRERMSHEIVADVAAARASNAEDIKQLHKDLSSISKLQEATVKRQEAVLSQNEALHSDRERVKSEHEQIIAVLNDQITLKYSLQVKLEQTREQIEELKSRIVAAEQDKITLEQKIALEREAFSANKDSLSGEVDQTEGKIQQQKQVIKMRRKELKKVNDHRKEKQEFLRKVMSDIARQESSIQKLTASRCQFEKQLEGEIEKHEELRQRRAALKKELCELEEPLRLTIKQLKEEIAMVEGNIEEGQASRVFLVDLLSQISEIYKNQHDEENEVRTEHIHISQQLARSKLQLEEGIASIVKHSKEIKEMDKQIKDLVEAIKINKRIFLSSQEELCSSMETERRNISRLEEERNRLRSLFEGAKKQQEEHVAKMTSDICNTRKRYEELRKEEAMLHRCQPKSTDIELLKRHMTQCEIEYRQIESKQNQEIEKFTEETQIIARSNEEKQRELEEKEEFLKGVEAKMIEEQSRHQSLTVSMSELRKRKSELTLSIQQLKEKTSTLLQLKEEKKMELNALRSSHLDVLNNQASELKAVEISIYDNKVKQEQVNMENSRLHLCIRQTTEDIRRVRQDKDRYWQEIQKVNEDIKALFESLQKARVEDLLVTQDCQNRDGLLLVSISDLLNYLNSRKEQLENVSALLHLQMLDFSKRLGDKTIYQHD</sequence>
<dbReference type="PANTHER" id="PTHR35347:SF1">
    <property type="entry name" value="COILED-COIL DOMAIN-CONTAINING PROTEIN 175"/>
    <property type="match status" value="1"/>
</dbReference>
<dbReference type="AlphaFoldDB" id="A0AA88IJC6"/>
<feature type="coiled-coil region" evidence="1">
    <location>
        <begin position="158"/>
        <end position="224"/>
    </location>
</feature>
<organism evidence="2 3">
    <name type="scientific">Channa striata</name>
    <name type="common">Snakehead murrel</name>
    <name type="synonym">Ophicephalus striatus</name>
    <dbReference type="NCBI Taxonomy" id="64152"/>
    <lineage>
        <taxon>Eukaryota</taxon>
        <taxon>Metazoa</taxon>
        <taxon>Chordata</taxon>
        <taxon>Craniata</taxon>
        <taxon>Vertebrata</taxon>
        <taxon>Euteleostomi</taxon>
        <taxon>Actinopterygii</taxon>
        <taxon>Neopterygii</taxon>
        <taxon>Teleostei</taxon>
        <taxon>Neoteleostei</taxon>
        <taxon>Acanthomorphata</taxon>
        <taxon>Anabantaria</taxon>
        <taxon>Anabantiformes</taxon>
        <taxon>Channoidei</taxon>
        <taxon>Channidae</taxon>
        <taxon>Channa</taxon>
    </lineage>
</organism>
<evidence type="ECO:0008006" key="4">
    <source>
        <dbReference type="Google" id="ProtNLM"/>
    </source>
</evidence>